<keyword evidence="3" id="KW-1185">Reference proteome</keyword>
<comment type="caution">
    <text evidence="2">The sequence shown here is derived from an EMBL/GenBank/DDBJ whole genome shotgun (WGS) entry which is preliminary data.</text>
</comment>
<keyword evidence="1" id="KW-0472">Membrane</keyword>
<gene>
    <name evidence="2" type="ORF">I2488_12765</name>
</gene>
<protein>
    <submittedName>
        <fullName evidence="2">Uncharacterized protein</fullName>
    </submittedName>
</protein>
<name>A0ABS0HIM9_9SPHN</name>
<feature type="transmembrane region" description="Helical" evidence="1">
    <location>
        <begin position="83"/>
        <end position="104"/>
    </location>
</feature>
<evidence type="ECO:0000313" key="3">
    <source>
        <dbReference type="Proteomes" id="UP000600799"/>
    </source>
</evidence>
<keyword evidence="1" id="KW-1133">Transmembrane helix</keyword>
<evidence type="ECO:0000313" key="2">
    <source>
        <dbReference type="EMBL" id="MBF9151880.1"/>
    </source>
</evidence>
<accession>A0ABS0HIM9</accession>
<keyword evidence="1" id="KW-0812">Transmembrane</keyword>
<organism evidence="2 3">
    <name type="scientific">Novosphingobium jiangmenense</name>
    <dbReference type="NCBI Taxonomy" id="2791981"/>
    <lineage>
        <taxon>Bacteria</taxon>
        <taxon>Pseudomonadati</taxon>
        <taxon>Pseudomonadota</taxon>
        <taxon>Alphaproteobacteria</taxon>
        <taxon>Sphingomonadales</taxon>
        <taxon>Sphingomonadaceae</taxon>
        <taxon>Novosphingobium</taxon>
    </lineage>
</organism>
<reference evidence="2 3" key="1">
    <citation type="submission" date="2020-11" db="EMBL/GenBank/DDBJ databases">
        <title>The genome sequence of Novosphingobium sp. 1Y9A.</title>
        <authorList>
            <person name="Liu Y."/>
        </authorList>
    </citation>
    <scope>NUCLEOTIDE SEQUENCE [LARGE SCALE GENOMIC DNA]</scope>
    <source>
        <strain evidence="2 3">1Y9A</strain>
    </source>
</reference>
<dbReference type="Proteomes" id="UP000600799">
    <property type="component" value="Unassembled WGS sequence"/>
</dbReference>
<dbReference type="RefSeq" id="WP_196276197.1">
    <property type="nucleotide sequence ID" value="NZ_JADQDC010000008.1"/>
</dbReference>
<dbReference type="EMBL" id="JADQDC010000008">
    <property type="protein sequence ID" value="MBF9151880.1"/>
    <property type="molecule type" value="Genomic_DNA"/>
</dbReference>
<sequence length="108" mass="11460">MIRLQVGGILRFRGAIMSGLPLLSAELPDALFEDPSAKAARLRPAHAADAPVSSPVHALQHEIAAGWNAEAPGDSHPAKAPGWVRLAFPVCSSLILWFGIIGFVRSLM</sequence>
<proteinExistence type="predicted"/>
<evidence type="ECO:0000256" key="1">
    <source>
        <dbReference type="SAM" id="Phobius"/>
    </source>
</evidence>